<protein>
    <submittedName>
        <fullName evidence="1">Uncharacterized protein</fullName>
    </submittedName>
</protein>
<keyword evidence="2" id="KW-1185">Reference proteome</keyword>
<evidence type="ECO:0000313" key="1">
    <source>
        <dbReference type="EMBL" id="GAA1293982.1"/>
    </source>
</evidence>
<proteinExistence type="predicted"/>
<dbReference type="Proteomes" id="UP001500282">
    <property type="component" value="Unassembled WGS sequence"/>
</dbReference>
<name>A0ABP4I1J1_9ACTN</name>
<accession>A0ABP4I1J1</accession>
<dbReference type="EMBL" id="BAAAIH010000055">
    <property type="protein sequence ID" value="GAA1293982.1"/>
    <property type="molecule type" value="Genomic_DNA"/>
</dbReference>
<organism evidence="1 2">
    <name type="scientific">Streptomyces javensis</name>
    <dbReference type="NCBI Taxonomy" id="114698"/>
    <lineage>
        <taxon>Bacteria</taxon>
        <taxon>Bacillati</taxon>
        <taxon>Actinomycetota</taxon>
        <taxon>Actinomycetes</taxon>
        <taxon>Kitasatosporales</taxon>
        <taxon>Streptomycetaceae</taxon>
        <taxon>Streptomyces</taxon>
        <taxon>Streptomyces violaceusniger group</taxon>
    </lineage>
</organism>
<sequence>MAGQWLIPVLVSAREKILDHEAYAHASASPLDDHDEPEPQLAAA</sequence>
<evidence type="ECO:0000313" key="2">
    <source>
        <dbReference type="Proteomes" id="UP001500282"/>
    </source>
</evidence>
<reference evidence="2" key="1">
    <citation type="journal article" date="2019" name="Int. J. Syst. Evol. Microbiol.">
        <title>The Global Catalogue of Microorganisms (GCM) 10K type strain sequencing project: providing services to taxonomists for standard genome sequencing and annotation.</title>
        <authorList>
            <consortium name="The Broad Institute Genomics Platform"/>
            <consortium name="The Broad Institute Genome Sequencing Center for Infectious Disease"/>
            <person name="Wu L."/>
            <person name="Ma J."/>
        </authorList>
    </citation>
    <scope>NUCLEOTIDE SEQUENCE [LARGE SCALE GENOMIC DNA]</scope>
    <source>
        <strain evidence="2">JCM 11448</strain>
    </source>
</reference>
<comment type="caution">
    <text evidence="1">The sequence shown here is derived from an EMBL/GenBank/DDBJ whole genome shotgun (WGS) entry which is preliminary data.</text>
</comment>
<gene>
    <name evidence="1" type="ORF">GCM10009579_70110</name>
</gene>